<gene>
    <name evidence="3" type="ORF">TorRG33x02_197960</name>
</gene>
<organism evidence="3 4">
    <name type="scientific">Trema orientale</name>
    <name type="common">Charcoal tree</name>
    <name type="synonym">Celtis orientalis</name>
    <dbReference type="NCBI Taxonomy" id="63057"/>
    <lineage>
        <taxon>Eukaryota</taxon>
        <taxon>Viridiplantae</taxon>
        <taxon>Streptophyta</taxon>
        <taxon>Embryophyta</taxon>
        <taxon>Tracheophyta</taxon>
        <taxon>Spermatophyta</taxon>
        <taxon>Magnoliopsida</taxon>
        <taxon>eudicotyledons</taxon>
        <taxon>Gunneridae</taxon>
        <taxon>Pentapetalae</taxon>
        <taxon>rosids</taxon>
        <taxon>fabids</taxon>
        <taxon>Rosales</taxon>
        <taxon>Cannabaceae</taxon>
        <taxon>Trema</taxon>
    </lineage>
</organism>
<dbReference type="InParanoid" id="A0A2P5EFY7"/>
<name>A0A2P5EFY7_TREOI</name>
<comment type="caution">
    <text evidence="3">The sequence shown here is derived from an EMBL/GenBank/DDBJ whole genome shotgun (WGS) entry which is preliminary data.</text>
</comment>
<dbReference type="Proteomes" id="UP000237000">
    <property type="component" value="Unassembled WGS sequence"/>
</dbReference>
<dbReference type="InterPro" id="IPR013187">
    <property type="entry name" value="F-box-assoc_dom_typ3"/>
</dbReference>
<proteinExistence type="predicted"/>
<evidence type="ECO:0000313" key="3">
    <source>
        <dbReference type="EMBL" id="PON84463.1"/>
    </source>
</evidence>
<evidence type="ECO:0000256" key="1">
    <source>
        <dbReference type="SAM" id="MobiDB-lite"/>
    </source>
</evidence>
<evidence type="ECO:0000313" key="4">
    <source>
        <dbReference type="Proteomes" id="UP000237000"/>
    </source>
</evidence>
<protein>
    <submittedName>
        <fullName evidence="3">F-box associated domain, type</fullName>
    </submittedName>
</protein>
<dbReference type="EMBL" id="JXTC01000162">
    <property type="protein sequence ID" value="PON84463.1"/>
    <property type="molecule type" value="Genomic_DNA"/>
</dbReference>
<sequence length="203" mass="23520">MEHLDTKQLVSVSGFLFSLTTKKRIFAFDLGKETWDFSELPKPLSTDYELNDMHLVEYKGMHLVEYKGRLAFFCKTKERCTDLWVVEDCVQKKTSWSMIKKLGLETITREHHTRDISYVALYDRSSTSKAVKVENLSLGMDEIFRIELDDKVVNLSSNTKSRAYNHSRSSSPTMTRRAKISTRHHSELLSTMSSRLTCEAYSN</sequence>
<accession>A0A2P5EFY7</accession>
<dbReference type="Pfam" id="PF08268">
    <property type="entry name" value="FBA_3"/>
    <property type="match status" value="1"/>
</dbReference>
<feature type="compositionally biased region" description="Polar residues" evidence="1">
    <location>
        <begin position="159"/>
        <end position="174"/>
    </location>
</feature>
<feature type="domain" description="F-box associated beta-propeller type 3" evidence="2">
    <location>
        <begin position="22"/>
        <end position="100"/>
    </location>
</feature>
<reference evidence="4" key="1">
    <citation type="submission" date="2016-06" db="EMBL/GenBank/DDBJ databases">
        <title>Parallel loss of symbiosis genes in relatives of nitrogen-fixing non-legume Parasponia.</title>
        <authorList>
            <person name="Van Velzen R."/>
            <person name="Holmer R."/>
            <person name="Bu F."/>
            <person name="Rutten L."/>
            <person name="Van Zeijl A."/>
            <person name="Liu W."/>
            <person name="Santuari L."/>
            <person name="Cao Q."/>
            <person name="Sharma T."/>
            <person name="Shen D."/>
            <person name="Roswanjaya Y."/>
            <person name="Wardhani T."/>
            <person name="Kalhor M.S."/>
            <person name="Jansen J."/>
            <person name="Van den Hoogen J."/>
            <person name="Gungor B."/>
            <person name="Hartog M."/>
            <person name="Hontelez J."/>
            <person name="Verver J."/>
            <person name="Yang W.-C."/>
            <person name="Schijlen E."/>
            <person name="Repin R."/>
            <person name="Schilthuizen M."/>
            <person name="Schranz E."/>
            <person name="Heidstra R."/>
            <person name="Miyata K."/>
            <person name="Fedorova E."/>
            <person name="Kohlen W."/>
            <person name="Bisseling T."/>
            <person name="Smit S."/>
            <person name="Geurts R."/>
        </authorList>
    </citation>
    <scope>NUCLEOTIDE SEQUENCE [LARGE SCALE GENOMIC DNA]</scope>
    <source>
        <strain evidence="4">cv. RG33-2</strain>
    </source>
</reference>
<dbReference type="AlphaFoldDB" id="A0A2P5EFY7"/>
<evidence type="ECO:0000259" key="2">
    <source>
        <dbReference type="Pfam" id="PF08268"/>
    </source>
</evidence>
<feature type="region of interest" description="Disordered" evidence="1">
    <location>
        <begin position="159"/>
        <end position="183"/>
    </location>
</feature>
<keyword evidence="4" id="KW-1185">Reference proteome</keyword>